<gene>
    <name evidence="3" type="ORF">SAMN05444359_12435</name>
</gene>
<dbReference type="SUPFAM" id="SSF49299">
    <property type="entry name" value="PKD domain"/>
    <property type="match status" value="1"/>
</dbReference>
<dbReference type="STRING" id="478744.SAMN05444359_12435"/>
<dbReference type="InterPro" id="IPR026444">
    <property type="entry name" value="Secre_tail"/>
</dbReference>
<dbReference type="Pfam" id="PF18962">
    <property type="entry name" value="Por_Secre_tail"/>
    <property type="match status" value="1"/>
</dbReference>
<dbReference type="InParanoid" id="A0A1H9LHL8"/>
<dbReference type="InterPro" id="IPR011048">
    <property type="entry name" value="Haem_d1_sf"/>
</dbReference>
<dbReference type="RefSeq" id="WP_090171615.1">
    <property type="nucleotide sequence ID" value="NZ_FOFB01000024.1"/>
</dbReference>
<evidence type="ECO:0000313" key="3">
    <source>
        <dbReference type="EMBL" id="SER10719.1"/>
    </source>
</evidence>
<dbReference type="InterPro" id="IPR035986">
    <property type="entry name" value="PKD_dom_sf"/>
</dbReference>
<dbReference type="Gene3D" id="2.130.10.10">
    <property type="entry name" value="YVTN repeat-like/Quinoprotein amine dehydrogenase"/>
    <property type="match status" value="1"/>
</dbReference>
<dbReference type="InterPro" id="IPR015943">
    <property type="entry name" value="WD40/YVTN_repeat-like_dom_sf"/>
</dbReference>
<dbReference type="Pfam" id="PF18911">
    <property type="entry name" value="PKD_4"/>
    <property type="match status" value="1"/>
</dbReference>
<keyword evidence="1" id="KW-0732">Signal</keyword>
<keyword evidence="4" id="KW-1185">Reference proteome</keyword>
<dbReference type="Gene3D" id="2.60.40.10">
    <property type="entry name" value="Immunoglobulins"/>
    <property type="match status" value="1"/>
</dbReference>
<feature type="chain" id="PRO_5011783792" evidence="1">
    <location>
        <begin position="20"/>
        <end position="572"/>
    </location>
</feature>
<feature type="signal peptide" evidence="1">
    <location>
        <begin position="1"/>
        <end position="19"/>
    </location>
</feature>
<dbReference type="SMART" id="SM00089">
    <property type="entry name" value="PKD"/>
    <property type="match status" value="1"/>
</dbReference>
<organism evidence="3 4">
    <name type="scientific">Neolewinella agarilytica</name>
    <dbReference type="NCBI Taxonomy" id="478744"/>
    <lineage>
        <taxon>Bacteria</taxon>
        <taxon>Pseudomonadati</taxon>
        <taxon>Bacteroidota</taxon>
        <taxon>Saprospiria</taxon>
        <taxon>Saprospirales</taxon>
        <taxon>Lewinellaceae</taxon>
        <taxon>Neolewinella</taxon>
    </lineage>
</organism>
<name>A0A1H9LHL8_9BACT</name>
<dbReference type="NCBIfam" id="TIGR04183">
    <property type="entry name" value="Por_Secre_tail"/>
    <property type="match status" value="1"/>
</dbReference>
<accession>A0A1H9LHL8</accession>
<dbReference type="InterPro" id="IPR022409">
    <property type="entry name" value="PKD/Chitinase_dom"/>
</dbReference>
<proteinExistence type="predicted"/>
<dbReference type="AlphaFoldDB" id="A0A1H9LHL8"/>
<evidence type="ECO:0000256" key="1">
    <source>
        <dbReference type="SAM" id="SignalP"/>
    </source>
</evidence>
<protein>
    <submittedName>
        <fullName evidence="3">Por secretion system C-terminal sorting domain-containing protein</fullName>
    </submittedName>
</protein>
<dbReference type="PROSITE" id="PS50093">
    <property type="entry name" value="PKD"/>
    <property type="match status" value="1"/>
</dbReference>
<sequence>MLKYLSLFLFLCLSTSLSAQFYDNHWMVGYAGGNASPPDDSFGVSILSFFDAELNIENNQEIDLDFDGSGNSLSDFNGNLVLYSNNLEVRNRYDQLIVNGFFEQNGDSEKILPQSFVYLPFNLVDVVHCVQTTYSRGFPQLGQELSSSLINTNGTIGIYEKIENITPDSLSTGEMTSCRHANGRDWWVLGAVANKPIVYSVLLNPDGATLVDTIDVDYDLRSGLGQSVFSPDGKHFIRVNLVGGADGPDYLDVFDFDRLTGKLSNHRQKTIGKNASAGGAAISPSSQFLYVTHTNYVYQYDLWAEDVFATEDTVAIYDGYRELDFFRTRFYLAQLAPDGKIYINSPTSVTTLHVIESPDKKGGACDVRQHSIQLPNWNIATLANHPNYRLGPIDGSPADTLGIDNLPRAYYRIDRNAEDTLNFHFQDLSFYEAGNWSWTFGDGGSSSDRHPDHTYAGPGIYEVCLTVSNALGSDTHCRTIELGTVSSDDPAPLHFSTFPNPVQDVLVFDLGDYLPLNGQFKLYDAVGREVFTQQVLYRQARFNLSHLKAGVYFYSFWDQGREIGRGKVVRGE</sequence>
<evidence type="ECO:0000259" key="2">
    <source>
        <dbReference type="PROSITE" id="PS50093"/>
    </source>
</evidence>
<dbReference type="CDD" id="cd00146">
    <property type="entry name" value="PKD"/>
    <property type="match status" value="1"/>
</dbReference>
<dbReference type="EMBL" id="FOFB01000024">
    <property type="protein sequence ID" value="SER10719.1"/>
    <property type="molecule type" value="Genomic_DNA"/>
</dbReference>
<evidence type="ECO:0000313" key="4">
    <source>
        <dbReference type="Proteomes" id="UP000199021"/>
    </source>
</evidence>
<dbReference type="SUPFAM" id="SSF51004">
    <property type="entry name" value="C-terminal (heme d1) domain of cytochrome cd1-nitrite reductase"/>
    <property type="match status" value="1"/>
</dbReference>
<dbReference type="OrthoDB" id="9765926at2"/>
<reference evidence="4" key="1">
    <citation type="submission" date="2016-10" db="EMBL/GenBank/DDBJ databases">
        <authorList>
            <person name="Varghese N."/>
            <person name="Submissions S."/>
        </authorList>
    </citation>
    <scope>NUCLEOTIDE SEQUENCE [LARGE SCALE GENOMIC DNA]</scope>
    <source>
        <strain evidence="4">DSM 24740</strain>
    </source>
</reference>
<dbReference type="Proteomes" id="UP000199021">
    <property type="component" value="Unassembled WGS sequence"/>
</dbReference>
<dbReference type="InterPro" id="IPR013783">
    <property type="entry name" value="Ig-like_fold"/>
</dbReference>
<dbReference type="InterPro" id="IPR000601">
    <property type="entry name" value="PKD_dom"/>
</dbReference>
<feature type="domain" description="PKD" evidence="2">
    <location>
        <begin position="406"/>
        <end position="473"/>
    </location>
</feature>